<dbReference type="InterPro" id="IPR010979">
    <property type="entry name" value="Ribosomal_uS13-like_H2TH"/>
</dbReference>
<name>A0A095SK22_9GAMM</name>
<feature type="active site" description="Proton donor" evidence="15">
    <location>
        <position position="20"/>
    </location>
</feature>
<protein>
    <recommendedName>
        <fullName evidence="15">Formamidopyrimidine-DNA glycosylase</fullName>
        <shortName evidence="15">Fapy-DNA glycosylase</shortName>
        <ecNumber evidence="15">3.2.2.23</ecNumber>
    </recommendedName>
    <alternativeName>
        <fullName evidence="15">DNA-(apurinic or apyrimidinic site) lyase MutM</fullName>
        <shortName evidence="15">AP lyase MutM</shortName>
        <ecNumber evidence="15">4.2.99.18</ecNumber>
    </alternativeName>
</protein>
<evidence type="ECO:0000256" key="5">
    <source>
        <dbReference type="ARBA" id="ARBA00022763"/>
    </source>
</evidence>
<gene>
    <name evidence="15" type="primary">mutM</name>
    <name evidence="15" type="synonym">fpg</name>
    <name evidence="18" type="ORF">Y5S_02020</name>
</gene>
<dbReference type="InterPro" id="IPR035937">
    <property type="entry name" value="FPG_N"/>
</dbReference>
<evidence type="ECO:0000256" key="11">
    <source>
        <dbReference type="ARBA" id="ARBA00023239"/>
    </source>
</evidence>
<evidence type="ECO:0000313" key="18">
    <source>
        <dbReference type="EMBL" id="KGD64654.1"/>
    </source>
</evidence>
<comment type="catalytic activity">
    <reaction evidence="1 15">
        <text>Hydrolysis of DNA containing ring-opened 7-methylguanine residues, releasing 2,6-diamino-4-hydroxy-5-(N-methyl)formamidopyrimidine.</text>
        <dbReference type="EC" id="3.2.2.23"/>
    </reaction>
</comment>
<evidence type="ECO:0000256" key="12">
    <source>
        <dbReference type="ARBA" id="ARBA00023268"/>
    </source>
</evidence>
<comment type="catalytic activity">
    <reaction evidence="14 15">
        <text>2'-deoxyribonucleotide-(2'-deoxyribose 5'-phosphate)-2'-deoxyribonucleotide-DNA = a 3'-end 2'-deoxyribonucleotide-(2,3-dehydro-2,3-deoxyribose 5'-phosphate)-DNA + a 5'-end 5'-phospho-2'-deoxyribonucleoside-DNA + H(+)</text>
        <dbReference type="Rhea" id="RHEA:66592"/>
        <dbReference type="Rhea" id="RHEA-COMP:13180"/>
        <dbReference type="Rhea" id="RHEA-COMP:16897"/>
        <dbReference type="Rhea" id="RHEA-COMP:17067"/>
        <dbReference type="ChEBI" id="CHEBI:15378"/>
        <dbReference type="ChEBI" id="CHEBI:136412"/>
        <dbReference type="ChEBI" id="CHEBI:157695"/>
        <dbReference type="ChEBI" id="CHEBI:167181"/>
        <dbReference type="EC" id="4.2.99.18"/>
    </reaction>
</comment>
<keyword evidence="10 15" id="KW-0234">DNA repair</keyword>
<evidence type="ECO:0000256" key="1">
    <source>
        <dbReference type="ARBA" id="ARBA00001668"/>
    </source>
</evidence>
<keyword evidence="13 15" id="KW-0326">Glycosidase</keyword>
<evidence type="ECO:0000256" key="10">
    <source>
        <dbReference type="ARBA" id="ARBA00023204"/>
    </source>
</evidence>
<feature type="active site" description="Proton donor; for delta-elimination activity" evidence="15">
    <location>
        <position position="276"/>
    </location>
</feature>
<keyword evidence="12 15" id="KW-0511">Multifunctional enzyme</keyword>
<evidence type="ECO:0000256" key="3">
    <source>
        <dbReference type="ARBA" id="ARBA00011245"/>
    </source>
</evidence>
<dbReference type="InterPro" id="IPR015887">
    <property type="entry name" value="DNA_glyclase_Znf_dom_DNA_BS"/>
</dbReference>
<feature type="binding site" evidence="15">
    <location>
        <position position="107"/>
    </location>
    <ligand>
        <name>DNA</name>
        <dbReference type="ChEBI" id="CHEBI:16991"/>
    </ligand>
</feature>
<evidence type="ECO:0000256" key="4">
    <source>
        <dbReference type="ARBA" id="ARBA00022723"/>
    </source>
</evidence>
<dbReference type="GO" id="GO:0003684">
    <property type="term" value="F:damaged DNA binding"/>
    <property type="evidence" value="ECO:0007669"/>
    <property type="project" value="InterPro"/>
</dbReference>
<dbReference type="Proteomes" id="UP000029444">
    <property type="component" value="Unassembled WGS sequence"/>
</dbReference>
<evidence type="ECO:0000256" key="14">
    <source>
        <dbReference type="ARBA" id="ARBA00044632"/>
    </source>
</evidence>
<dbReference type="InterPro" id="IPR010663">
    <property type="entry name" value="Znf_FPG/IleRS"/>
</dbReference>
<dbReference type="PROSITE" id="PS51068">
    <property type="entry name" value="FPG_CAT"/>
    <property type="match status" value="1"/>
</dbReference>
<dbReference type="eggNOG" id="COG0266">
    <property type="taxonomic scope" value="Bacteria"/>
</dbReference>
<dbReference type="PROSITE" id="PS51066">
    <property type="entry name" value="ZF_FPG_2"/>
    <property type="match status" value="1"/>
</dbReference>
<dbReference type="GO" id="GO:0008270">
    <property type="term" value="F:zinc ion binding"/>
    <property type="evidence" value="ECO:0007669"/>
    <property type="project" value="UniProtKB-UniRule"/>
</dbReference>
<keyword evidence="9 15" id="KW-0238">DNA-binding</keyword>
<dbReference type="FunFam" id="1.10.8.50:FF:000003">
    <property type="entry name" value="Formamidopyrimidine-DNA glycosylase"/>
    <property type="match status" value="1"/>
</dbReference>
<feature type="domain" description="FPG-type" evidence="16">
    <location>
        <begin position="252"/>
        <end position="286"/>
    </location>
</feature>
<dbReference type="EC" id="3.2.2.23" evidence="15"/>
<feature type="binding site" evidence="15">
    <location>
        <position position="167"/>
    </location>
    <ligand>
        <name>DNA</name>
        <dbReference type="ChEBI" id="CHEBI:16991"/>
    </ligand>
</feature>
<dbReference type="Pfam" id="PF01149">
    <property type="entry name" value="Fapy_DNA_glyco"/>
    <property type="match status" value="1"/>
</dbReference>
<evidence type="ECO:0000313" key="19">
    <source>
        <dbReference type="Proteomes" id="UP000029444"/>
    </source>
</evidence>
<dbReference type="InterPro" id="IPR000214">
    <property type="entry name" value="Znf_DNA_glyclase/AP_lyase"/>
</dbReference>
<feature type="binding site" evidence="15">
    <location>
        <position position="126"/>
    </location>
    <ligand>
        <name>DNA</name>
        <dbReference type="ChEBI" id="CHEBI:16991"/>
    </ligand>
</feature>
<dbReference type="NCBIfam" id="NF002211">
    <property type="entry name" value="PRK01103.1"/>
    <property type="match status" value="1"/>
</dbReference>
<dbReference type="SUPFAM" id="SSF57716">
    <property type="entry name" value="Glucocorticoid receptor-like (DNA-binding domain)"/>
    <property type="match status" value="1"/>
</dbReference>
<dbReference type="FunFam" id="3.20.190.10:FF:000001">
    <property type="entry name" value="Formamidopyrimidine-DNA glycosylase"/>
    <property type="match status" value="1"/>
</dbReference>
<comment type="caution">
    <text evidence="18">The sequence shown here is derived from an EMBL/GenBank/DDBJ whole genome shotgun (WGS) entry which is preliminary data.</text>
</comment>
<dbReference type="GO" id="GO:0034039">
    <property type="term" value="F:8-oxo-7,8-dihydroguanine DNA N-glycosylase activity"/>
    <property type="evidence" value="ECO:0007669"/>
    <property type="project" value="TreeGrafter"/>
</dbReference>
<evidence type="ECO:0000259" key="17">
    <source>
        <dbReference type="PROSITE" id="PS51068"/>
    </source>
</evidence>
<dbReference type="STRING" id="1177154.Y5S_02020"/>
<proteinExistence type="inferred from homology"/>
<dbReference type="EMBL" id="ARXV01000007">
    <property type="protein sequence ID" value="KGD64654.1"/>
    <property type="molecule type" value="Genomic_DNA"/>
</dbReference>
<evidence type="ECO:0000256" key="7">
    <source>
        <dbReference type="ARBA" id="ARBA00022801"/>
    </source>
</evidence>
<dbReference type="PANTHER" id="PTHR22993:SF9">
    <property type="entry name" value="FORMAMIDOPYRIMIDINE-DNA GLYCOSYLASE"/>
    <property type="match status" value="1"/>
</dbReference>
<evidence type="ECO:0000259" key="16">
    <source>
        <dbReference type="PROSITE" id="PS51066"/>
    </source>
</evidence>
<feature type="domain" description="Formamidopyrimidine-DNA glycosylase catalytic" evidence="17">
    <location>
        <begin position="19"/>
        <end position="129"/>
    </location>
</feature>
<keyword evidence="7 15" id="KW-0378">Hydrolase</keyword>
<dbReference type="InterPro" id="IPR012319">
    <property type="entry name" value="FPG_cat"/>
</dbReference>
<dbReference type="Pfam" id="PF06831">
    <property type="entry name" value="H2TH"/>
    <property type="match status" value="1"/>
</dbReference>
<evidence type="ECO:0000256" key="15">
    <source>
        <dbReference type="HAMAP-Rule" id="MF_00103"/>
    </source>
</evidence>
<dbReference type="Pfam" id="PF06827">
    <property type="entry name" value="zf-FPG_IleRS"/>
    <property type="match status" value="1"/>
</dbReference>
<dbReference type="Gene3D" id="3.20.190.10">
    <property type="entry name" value="MutM-like, N-terminal"/>
    <property type="match status" value="1"/>
</dbReference>
<reference evidence="18 19" key="1">
    <citation type="submission" date="2012-09" db="EMBL/GenBank/DDBJ databases">
        <title>Genome Sequence of alkane-degrading Bacterium Alcanivorax sp. 19-m-6.</title>
        <authorList>
            <person name="Lai Q."/>
            <person name="Shao Z."/>
        </authorList>
    </citation>
    <scope>NUCLEOTIDE SEQUENCE [LARGE SCALE GENOMIC DNA]</scope>
    <source>
        <strain evidence="18 19">19-m-6</strain>
    </source>
</reference>
<keyword evidence="5 15" id="KW-0227">DNA damage</keyword>
<dbReference type="InterPro" id="IPR020629">
    <property type="entry name" value="FPG_Glyclase"/>
</dbReference>
<comment type="function">
    <text evidence="15">Involved in base excision repair of DNA damaged by oxidation or by mutagenic agents. Acts as DNA glycosylase that recognizes and removes damaged bases. Has a preference for oxidized purines, such as 7,8-dihydro-8-oxoguanine (8-oxoG). Has AP (apurinic/apyrimidinic) lyase activity and introduces nicks in the DNA strand. Cleaves the DNA backbone by beta-delta elimination to generate a single-strand break at the site of the removed base with both 3'- and 5'-phosphates.</text>
</comment>
<evidence type="ECO:0000256" key="8">
    <source>
        <dbReference type="ARBA" id="ARBA00022833"/>
    </source>
</evidence>
<evidence type="ECO:0000256" key="9">
    <source>
        <dbReference type="ARBA" id="ARBA00023125"/>
    </source>
</evidence>
<dbReference type="SUPFAM" id="SSF81624">
    <property type="entry name" value="N-terminal domain of MutM-like DNA repair proteins"/>
    <property type="match status" value="1"/>
</dbReference>
<comment type="subunit">
    <text evidence="3 15">Monomer.</text>
</comment>
<feature type="active site" description="Schiff-base intermediate with DNA" evidence="15">
    <location>
        <position position="19"/>
    </location>
</feature>
<organism evidence="18 19">
    <name type="scientific">Alcanivorax nanhaiticus</name>
    <dbReference type="NCBI Taxonomy" id="1177154"/>
    <lineage>
        <taxon>Bacteria</taxon>
        <taxon>Pseudomonadati</taxon>
        <taxon>Pseudomonadota</taxon>
        <taxon>Gammaproteobacteria</taxon>
        <taxon>Oceanospirillales</taxon>
        <taxon>Alcanivoracaceae</taxon>
        <taxon>Alcanivorax</taxon>
    </lineage>
</organism>
<accession>A0A095SK22</accession>
<dbReference type="AlphaFoldDB" id="A0A095SK22"/>
<evidence type="ECO:0000256" key="6">
    <source>
        <dbReference type="ARBA" id="ARBA00022771"/>
    </source>
</evidence>
<dbReference type="PANTHER" id="PTHR22993">
    <property type="entry name" value="FORMAMIDOPYRIMIDINE-DNA GLYCOSYLASE"/>
    <property type="match status" value="1"/>
</dbReference>
<dbReference type="Gene3D" id="1.10.8.50">
    <property type="match status" value="1"/>
</dbReference>
<sequence>MDFNYPLLTINCSLLFPMPELPEVETTLRGIRPHLEGQTLRDVVVRERRLRWPVSEALLTLKDSRVLGLRRRAKYLLIELDGGELLIHLGMSGTLRVVDETVPLRKHDHVDLRLGSGKVLRFNDPRRFGTVLFEPAGEAHGLLAKLGPEPLDDEFNGEWLFERSRGRKVAVKSFIMDNATVVGVGNIYAQESLFLAGIHPSRAAGKISRERYERFADAIKTVLAKAIEAGGTTLKDFTKADGQPGYFAQSLSVYGRAGQPCLKCKALLKADRHGQRSTSYCPQCQR</sequence>
<dbReference type="HAMAP" id="MF_00103">
    <property type="entry name" value="Fapy_DNA_glycosyl"/>
    <property type="match status" value="1"/>
</dbReference>
<dbReference type="SUPFAM" id="SSF46946">
    <property type="entry name" value="S13-like H2TH domain"/>
    <property type="match status" value="1"/>
</dbReference>
<dbReference type="InterPro" id="IPR015886">
    <property type="entry name" value="H2TH_FPG"/>
</dbReference>
<dbReference type="GO" id="GO:0006284">
    <property type="term" value="P:base-excision repair"/>
    <property type="evidence" value="ECO:0007669"/>
    <property type="project" value="InterPro"/>
</dbReference>
<dbReference type="GO" id="GO:0140078">
    <property type="term" value="F:class I DNA-(apurinic or apyrimidinic site) endonuclease activity"/>
    <property type="evidence" value="ECO:0007669"/>
    <property type="project" value="UniProtKB-EC"/>
</dbReference>
<feature type="active site" description="Proton donor; for beta-elimination activity" evidence="15">
    <location>
        <position position="74"/>
    </location>
</feature>
<dbReference type="CDD" id="cd08966">
    <property type="entry name" value="EcFpg-like_N"/>
    <property type="match status" value="1"/>
</dbReference>
<dbReference type="EC" id="4.2.99.18" evidence="15"/>
<keyword evidence="19" id="KW-1185">Reference proteome</keyword>
<keyword evidence="11 15" id="KW-0456">Lyase</keyword>
<dbReference type="PROSITE" id="PS01242">
    <property type="entry name" value="ZF_FPG_1"/>
    <property type="match status" value="1"/>
</dbReference>
<comment type="similarity">
    <text evidence="2 15">Belongs to the FPG family.</text>
</comment>
<dbReference type="PATRIC" id="fig|1177154.3.peg.2054"/>
<keyword evidence="6 15" id="KW-0863">Zinc-finger</keyword>
<dbReference type="SMART" id="SM00898">
    <property type="entry name" value="Fapy_DNA_glyco"/>
    <property type="match status" value="1"/>
</dbReference>
<comment type="cofactor">
    <cofactor evidence="15">
        <name>Zn(2+)</name>
        <dbReference type="ChEBI" id="CHEBI:29105"/>
    </cofactor>
    <text evidence="15">Binds 1 zinc ion per subunit.</text>
</comment>
<keyword evidence="8 15" id="KW-0862">Zinc</keyword>
<dbReference type="SMART" id="SM01232">
    <property type="entry name" value="H2TH"/>
    <property type="match status" value="1"/>
</dbReference>
<keyword evidence="4 15" id="KW-0479">Metal-binding</keyword>
<evidence type="ECO:0000256" key="13">
    <source>
        <dbReference type="ARBA" id="ARBA00023295"/>
    </source>
</evidence>
<dbReference type="NCBIfam" id="TIGR00577">
    <property type="entry name" value="fpg"/>
    <property type="match status" value="1"/>
</dbReference>
<evidence type="ECO:0000256" key="2">
    <source>
        <dbReference type="ARBA" id="ARBA00009409"/>
    </source>
</evidence>